<dbReference type="GO" id="GO:0005840">
    <property type="term" value="C:ribosome"/>
    <property type="evidence" value="ECO:0007669"/>
    <property type="project" value="UniProtKB-KW"/>
</dbReference>
<dbReference type="EMBL" id="AP028955">
    <property type="protein sequence ID" value="BET38016.1"/>
    <property type="molecule type" value="Genomic_DNA"/>
</dbReference>
<dbReference type="Pfam" id="PF00318">
    <property type="entry name" value="Ribosomal_S2"/>
    <property type="match status" value="1"/>
</dbReference>
<dbReference type="PANTHER" id="PTHR12534:SF0">
    <property type="entry name" value="SMALL RIBOSOMAL SUBUNIT PROTEIN US2M"/>
    <property type="match status" value="1"/>
</dbReference>
<reference evidence="7" key="1">
    <citation type="journal article" date="2024" name="FEMS Microbiol. Lett.">
        <title>Genomic insights into Spiroplasma endosymbionts that induce male-killing and protective phenotypes in the pea aphid.</title>
        <authorList>
            <person name="Arai H."/>
            <person name="Legeai F."/>
            <person name="Kageyama D."/>
            <person name="Sugio A."/>
            <person name="Simon J.C."/>
        </authorList>
    </citation>
    <scope>NUCLEOTIDE SEQUENCE [LARGE SCALE GENOMIC DNA]</scope>
    <source>
        <strain evidence="7">sAp269</strain>
    </source>
</reference>
<evidence type="ECO:0000256" key="1">
    <source>
        <dbReference type="ARBA" id="ARBA00006242"/>
    </source>
</evidence>
<evidence type="ECO:0000256" key="4">
    <source>
        <dbReference type="ARBA" id="ARBA00035256"/>
    </source>
</evidence>
<proteinExistence type="inferred from homology"/>
<dbReference type="HAMAP" id="MF_00291_B">
    <property type="entry name" value="Ribosomal_uS2_B"/>
    <property type="match status" value="1"/>
</dbReference>
<dbReference type="CDD" id="cd01425">
    <property type="entry name" value="RPS2"/>
    <property type="match status" value="1"/>
</dbReference>
<protein>
    <recommendedName>
        <fullName evidence="4 5">Small ribosomal subunit protein uS2</fullName>
    </recommendedName>
</protein>
<dbReference type="Gene3D" id="1.10.287.610">
    <property type="entry name" value="Helix hairpin bin"/>
    <property type="match status" value="1"/>
</dbReference>
<keyword evidence="7" id="KW-1185">Reference proteome</keyword>
<gene>
    <name evidence="5 6" type="primary">rpsB</name>
    <name evidence="6" type="ORF">SAP269_06050</name>
</gene>
<dbReference type="NCBIfam" id="TIGR01011">
    <property type="entry name" value="rpsB_bact"/>
    <property type="match status" value="1"/>
</dbReference>
<evidence type="ECO:0000313" key="7">
    <source>
        <dbReference type="Proteomes" id="UP001473424"/>
    </source>
</evidence>
<dbReference type="InterPro" id="IPR005706">
    <property type="entry name" value="Ribosomal_uS2_bac/mit/plastid"/>
</dbReference>
<name>A0ABN7BSY3_9MOLU</name>
<keyword evidence="2 5" id="KW-0689">Ribosomal protein</keyword>
<dbReference type="Gene3D" id="3.40.50.10490">
    <property type="entry name" value="Glucose-6-phosphate isomerase like protein, domain 1"/>
    <property type="match status" value="1"/>
</dbReference>
<sequence>MSVVTREQLLEAGVQFGHQTKRWDPKMRKYIFGQRNGIHIIDLQKSMRKLDEACHFVKETSENGGKVLFVGTKKQAKEAVQELAISCNSPYVTERWLGGNLTNFKTIKSSIKKLIDIENKEKSGEIKLLTKKEQMLVIKEKARLERNLGGIRNMYKLPEAIFVTDTITNKIAVEEAVKIGIKIIAICDSNSNPDNIDYIIPGNDDATKSITLITKKIAETINEGQSVKPVIDKKEIVVEETTSLDENKTENGIEKNKE</sequence>
<keyword evidence="3 5" id="KW-0687">Ribonucleoprotein</keyword>
<dbReference type="SUPFAM" id="SSF52313">
    <property type="entry name" value="Ribosomal protein S2"/>
    <property type="match status" value="1"/>
</dbReference>
<accession>A0ABN7BSY3</accession>
<dbReference type="PRINTS" id="PR00395">
    <property type="entry name" value="RIBOSOMALS2"/>
</dbReference>
<evidence type="ECO:0000313" key="6">
    <source>
        <dbReference type="EMBL" id="BET38016.1"/>
    </source>
</evidence>
<comment type="similarity">
    <text evidence="1 5">Belongs to the universal ribosomal protein uS2 family.</text>
</comment>
<dbReference type="InterPro" id="IPR023591">
    <property type="entry name" value="Ribosomal_uS2_flav_dom_sf"/>
</dbReference>
<evidence type="ECO:0000256" key="2">
    <source>
        <dbReference type="ARBA" id="ARBA00022980"/>
    </source>
</evidence>
<evidence type="ECO:0000256" key="5">
    <source>
        <dbReference type="HAMAP-Rule" id="MF_00291"/>
    </source>
</evidence>
<dbReference type="InterPro" id="IPR001865">
    <property type="entry name" value="Ribosomal_uS2"/>
</dbReference>
<dbReference type="Proteomes" id="UP001473424">
    <property type="component" value="Chromosome"/>
</dbReference>
<dbReference type="RefSeq" id="WP_353306749.1">
    <property type="nucleotide sequence ID" value="NZ_AP028955.1"/>
</dbReference>
<evidence type="ECO:0000256" key="3">
    <source>
        <dbReference type="ARBA" id="ARBA00023274"/>
    </source>
</evidence>
<organism evidence="6 7">
    <name type="scientific">Spiroplasma ixodetis</name>
    <dbReference type="NCBI Taxonomy" id="2141"/>
    <lineage>
        <taxon>Bacteria</taxon>
        <taxon>Bacillati</taxon>
        <taxon>Mycoplasmatota</taxon>
        <taxon>Mollicutes</taxon>
        <taxon>Entomoplasmatales</taxon>
        <taxon>Spiroplasmataceae</taxon>
        <taxon>Spiroplasma</taxon>
    </lineage>
</organism>
<dbReference type="PANTHER" id="PTHR12534">
    <property type="entry name" value="30S RIBOSOMAL PROTEIN S2 PROKARYOTIC AND ORGANELLAR"/>
    <property type="match status" value="1"/>
</dbReference>